<dbReference type="AlphaFoldDB" id="A0A8X6X5H5"/>
<comment type="caution">
    <text evidence="1">The sequence shown here is derived from an EMBL/GenBank/DDBJ whole genome shotgun (WGS) entry which is preliminary data.</text>
</comment>
<dbReference type="OrthoDB" id="6515146at2759"/>
<organism evidence="1 2">
    <name type="scientific">Trichonephila inaurata madagascariensis</name>
    <dbReference type="NCBI Taxonomy" id="2747483"/>
    <lineage>
        <taxon>Eukaryota</taxon>
        <taxon>Metazoa</taxon>
        <taxon>Ecdysozoa</taxon>
        <taxon>Arthropoda</taxon>
        <taxon>Chelicerata</taxon>
        <taxon>Arachnida</taxon>
        <taxon>Araneae</taxon>
        <taxon>Araneomorphae</taxon>
        <taxon>Entelegynae</taxon>
        <taxon>Araneoidea</taxon>
        <taxon>Nephilidae</taxon>
        <taxon>Trichonephila</taxon>
        <taxon>Trichonephila inaurata</taxon>
    </lineage>
</organism>
<evidence type="ECO:0000313" key="1">
    <source>
        <dbReference type="EMBL" id="GFY46506.1"/>
    </source>
</evidence>
<accession>A0A8X6X5H5</accession>
<protein>
    <submittedName>
        <fullName evidence="1">Phosphoenolpyruvate synthase</fullName>
    </submittedName>
</protein>
<dbReference type="Proteomes" id="UP000886998">
    <property type="component" value="Unassembled WGS sequence"/>
</dbReference>
<gene>
    <name evidence="1" type="primary">pps_5</name>
    <name evidence="1" type="ORF">TNIN_233651</name>
</gene>
<sequence>MYFIGEASSVKGTDFLHVLGHISKNGRFVHVIKVSIANVVEKLIFGFACSLIGDMKSITDTKSVLKNLSDKDKDENDIEAIFHADVLFLFPHQKITKPSKRVKSNTPLYPTTSVVPLVVHFSEKVCQNPDVTGGKGSSLGKLTELSKDFQNVCIIET</sequence>
<dbReference type="EMBL" id="BMAV01005452">
    <property type="protein sequence ID" value="GFY46506.1"/>
    <property type="molecule type" value="Genomic_DNA"/>
</dbReference>
<keyword evidence="2" id="KW-1185">Reference proteome</keyword>
<evidence type="ECO:0000313" key="2">
    <source>
        <dbReference type="Proteomes" id="UP000886998"/>
    </source>
</evidence>
<proteinExistence type="predicted"/>
<name>A0A8X6X5H5_9ARAC</name>
<reference evidence="1" key="1">
    <citation type="submission" date="2020-08" db="EMBL/GenBank/DDBJ databases">
        <title>Multicomponent nature underlies the extraordinary mechanical properties of spider dragline silk.</title>
        <authorList>
            <person name="Kono N."/>
            <person name="Nakamura H."/>
            <person name="Mori M."/>
            <person name="Yoshida Y."/>
            <person name="Ohtoshi R."/>
            <person name="Malay A.D."/>
            <person name="Moran D.A.P."/>
            <person name="Tomita M."/>
            <person name="Numata K."/>
            <person name="Arakawa K."/>
        </authorList>
    </citation>
    <scope>NUCLEOTIDE SEQUENCE</scope>
</reference>